<dbReference type="AlphaFoldDB" id="A0A1X7UZI5"/>
<evidence type="ECO:0000313" key="1">
    <source>
        <dbReference type="EnsemblMetazoa" id="Aqu2.1.33395_001"/>
    </source>
</evidence>
<proteinExistence type="predicted"/>
<name>A0A1X7UZI5_AMPQE</name>
<sequence>MHCMSDVRPLALLDQFPAFNQTFIAFINKVRLHPFEQSNTDDSSHCCIHSLRISTAGKDGQAAIFSIFLLHQIFRLHGLRKSTQRRRRCDFH</sequence>
<reference evidence="1" key="1">
    <citation type="submission" date="2017-05" db="UniProtKB">
        <authorList>
            <consortium name="EnsemblMetazoa"/>
        </authorList>
    </citation>
    <scope>IDENTIFICATION</scope>
</reference>
<dbReference type="InParanoid" id="A0A1X7UZI5"/>
<accession>A0A1X7UZI5</accession>
<organism evidence="1">
    <name type="scientific">Amphimedon queenslandica</name>
    <name type="common">Sponge</name>
    <dbReference type="NCBI Taxonomy" id="400682"/>
    <lineage>
        <taxon>Eukaryota</taxon>
        <taxon>Metazoa</taxon>
        <taxon>Porifera</taxon>
        <taxon>Demospongiae</taxon>
        <taxon>Heteroscleromorpha</taxon>
        <taxon>Haplosclerida</taxon>
        <taxon>Niphatidae</taxon>
        <taxon>Amphimedon</taxon>
    </lineage>
</organism>
<dbReference type="EnsemblMetazoa" id="Aqu2.1.33395_001">
    <property type="protein sequence ID" value="Aqu2.1.33395_001"/>
    <property type="gene ID" value="Aqu2.1.33395"/>
</dbReference>
<protein>
    <submittedName>
        <fullName evidence="1">Uncharacterized protein</fullName>
    </submittedName>
</protein>